<dbReference type="GeneID" id="85443067"/>
<protein>
    <submittedName>
        <fullName evidence="2">Uncharacterized protein</fullName>
    </submittedName>
</protein>
<gene>
    <name evidence="2" type="ORF">LY79DRAFT_566525</name>
</gene>
<organism evidence="2 3">
    <name type="scientific">Colletotrichum navitas</name>
    <dbReference type="NCBI Taxonomy" id="681940"/>
    <lineage>
        <taxon>Eukaryota</taxon>
        <taxon>Fungi</taxon>
        <taxon>Dikarya</taxon>
        <taxon>Ascomycota</taxon>
        <taxon>Pezizomycotina</taxon>
        <taxon>Sordariomycetes</taxon>
        <taxon>Hypocreomycetidae</taxon>
        <taxon>Glomerellales</taxon>
        <taxon>Glomerellaceae</taxon>
        <taxon>Colletotrichum</taxon>
        <taxon>Colletotrichum graminicola species complex</taxon>
    </lineage>
</organism>
<dbReference type="Proteomes" id="UP001230504">
    <property type="component" value="Unassembled WGS sequence"/>
</dbReference>
<evidence type="ECO:0000256" key="1">
    <source>
        <dbReference type="SAM" id="MobiDB-lite"/>
    </source>
</evidence>
<dbReference type="AlphaFoldDB" id="A0AAD8UYV5"/>
<reference evidence="2" key="1">
    <citation type="submission" date="2021-06" db="EMBL/GenBank/DDBJ databases">
        <title>Comparative genomics, transcriptomics and evolutionary studies reveal genomic signatures of adaptation to plant cell wall in hemibiotrophic fungi.</title>
        <authorList>
            <consortium name="DOE Joint Genome Institute"/>
            <person name="Baroncelli R."/>
            <person name="Diaz J.F."/>
            <person name="Benocci T."/>
            <person name="Peng M."/>
            <person name="Battaglia E."/>
            <person name="Haridas S."/>
            <person name="Andreopoulos W."/>
            <person name="Labutti K."/>
            <person name="Pangilinan J."/>
            <person name="Floch G.L."/>
            <person name="Makela M.R."/>
            <person name="Henrissat B."/>
            <person name="Grigoriev I.V."/>
            <person name="Crouch J.A."/>
            <person name="De Vries R.P."/>
            <person name="Sukno S.A."/>
            <person name="Thon M.R."/>
        </authorList>
    </citation>
    <scope>NUCLEOTIDE SEQUENCE</scope>
    <source>
        <strain evidence="2">CBS 125086</strain>
    </source>
</reference>
<feature type="compositionally biased region" description="Basic residues" evidence="1">
    <location>
        <begin position="133"/>
        <end position="146"/>
    </location>
</feature>
<evidence type="ECO:0000313" key="3">
    <source>
        <dbReference type="Proteomes" id="UP001230504"/>
    </source>
</evidence>
<accession>A0AAD8UYV5</accession>
<sequence length="163" mass="17449">MAAATREGSATRKTRRDGLGYLLRNGMEREKSAAQRGNSLSSAPVSKLSAPTPTSRGRTRLASSTGNDNFSQKATTPHSHASYPPSTPSPDRVEISRDEPKELGLGKKSAGLSMGADAMQDPMPLGKCERVKRGGLPRHVLTRKLKKSDGRAHPSTREAGRDT</sequence>
<dbReference type="EMBL" id="JAHLJV010000078">
    <property type="protein sequence ID" value="KAK1574256.1"/>
    <property type="molecule type" value="Genomic_DNA"/>
</dbReference>
<feature type="compositionally biased region" description="Polar residues" evidence="1">
    <location>
        <begin position="35"/>
        <end position="79"/>
    </location>
</feature>
<feature type="compositionally biased region" description="Basic and acidic residues" evidence="1">
    <location>
        <begin position="91"/>
        <end position="105"/>
    </location>
</feature>
<keyword evidence="3" id="KW-1185">Reference proteome</keyword>
<comment type="caution">
    <text evidence="2">The sequence shown here is derived from an EMBL/GenBank/DDBJ whole genome shotgun (WGS) entry which is preliminary data.</text>
</comment>
<feature type="region of interest" description="Disordered" evidence="1">
    <location>
        <begin position="1"/>
        <end position="163"/>
    </location>
</feature>
<name>A0AAD8UYV5_9PEZI</name>
<feature type="compositionally biased region" description="Basic and acidic residues" evidence="1">
    <location>
        <begin position="147"/>
        <end position="163"/>
    </location>
</feature>
<proteinExistence type="predicted"/>
<evidence type="ECO:0000313" key="2">
    <source>
        <dbReference type="EMBL" id="KAK1574256.1"/>
    </source>
</evidence>
<dbReference type="RefSeq" id="XP_060409795.1">
    <property type="nucleotide sequence ID" value="XM_060558827.1"/>
</dbReference>